<dbReference type="Pfam" id="PF07715">
    <property type="entry name" value="Plug"/>
    <property type="match status" value="1"/>
</dbReference>
<evidence type="ECO:0000313" key="9">
    <source>
        <dbReference type="EMBL" id="RXK83396.1"/>
    </source>
</evidence>
<dbReference type="InterPro" id="IPR023996">
    <property type="entry name" value="TonB-dep_OMP_SusC/RagA"/>
</dbReference>
<evidence type="ECO:0000256" key="6">
    <source>
        <dbReference type="ARBA" id="ARBA00023237"/>
    </source>
</evidence>
<keyword evidence="2 7" id="KW-0813">Transport</keyword>
<dbReference type="PROSITE" id="PS52016">
    <property type="entry name" value="TONB_DEPENDENT_REC_3"/>
    <property type="match status" value="1"/>
</dbReference>
<proteinExistence type="inferred from homology"/>
<sequence>MFKTVSALLCHMGSFALSKKPMVMKIMIILLTTIFLQVAASPYAQKINISMKGALLEDVFKELRKKSGISFLYDSDQLSKARPVNISMRGATLNEVLDACFKDQPLTYIIENNTVIVRPLPAGRRSYEPAEAGIVTGERSLQGAALSGYMQPMKDVVITGKVTDAKGEAMNGVSVQIKNGNTAVATNTSGIYTIRVRDNNAVLIFSSVGFADQEVAVDGRTQINIVMQEQQFSLTEVVVNGYTSQKRADVTAAITTVSGKELLKAPVTNVTQALAGNVPGLVVQQGQGRPGFNTAALYIRGRVSSNANALIIVDGVERTTFGDIDPNEIESINILKDAASTALYGLKGANGVFVITTKKGKEGTPKVTFSNNVGILSPTSRPDILPAYESAMLYSEGQDNVGAARSFTNEELQLFKDKTGDPLLYPDVIWYEVLTRKRWTQNQQNLTVSGGTRKVKYFTSFGHQFEDGNFKKFETPLKFATTPSYKRYNFRARLSFELTNTTTFEANLSGRNEHRYSPAGMSQYNDPAGVVGNGIEGLIGRALKIASWGLPYFPEYTNSNDPQVQALDNTYNHIVNMPLLGVNTANPYAYLTWGGYAFTDNNVGESVFTLNQKLDFVTKGLSVKAQFGYDASFNTGKIQRGSIGYFNLDRTTKQLSPYSTSYNDYLGNPEYTRTGYTKTNVQLFINYARSFGEHNISANVIGQRELQAALDAAGPFANQGVVSQATYNYGGRYFLTGSATYNGSENYAKGYRYGFFPSLSVGYNLANEKFMRKYYWINLLKVRASIGRVGIPSPGTGRFYYQDRFGAGTSMPFGIPTSKFDAPTYTQTQYGNPYVSFEVSLKRNIGLDLSFFNGKLAVTADVFDDKRSDILISRNNTSFATYGATVPNTNYGVNYNRGYELSVTYQNREHQVSYSVTANMSFARNERRVIDEAPGTLPNLKQTGAPIGTYYGYHVLGFFQDQAEIDKSPVNNITSVKSIPGDFKFADLNGDGQITSLDRMRIGNPNIPEYNAGLNMQVGYKGFQLSALVNAVTNVSSDLIFYGGGLNQYYAPMLGRWTKTNVNPTWPAMRPGLDPNPNENVNDFFLQDASYIKLRNIQLAYSFPKRIIDRLRLTGLTILVSGQNLLTWTNFYGVDPENNIVGGTYNYNMTVIPTTKIINFGLNLSF</sequence>
<evidence type="ECO:0000256" key="3">
    <source>
        <dbReference type="ARBA" id="ARBA00022452"/>
    </source>
</evidence>
<keyword evidence="5 7" id="KW-0472">Membrane</keyword>
<dbReference type="InterPro" id="IPR011662">
    <property type="entry name" value="Secretin/TonB_short_N"/>
</dbReference>
<keyword evidence="10" id="KW-1185">Reference proteome</keyword>
<comment type="caution">
    <text evidence="9">The sequence shown here is derived from an EMBL/GenBank/DDBJ whole genome shotgun (WGS) entry which is preliminary data.</text>
</comment>
<keyword evidence="4 7" id="KW-0812">Transmembrane</keyword>
<gene>
    <name evidence="9" type="ORF">ESB13_14970</name>
</gene>
<dbReference type="SMART" id="SM00965">
    <property type="entry name" value="STN"/>
    <property type="match status" value="1"/>
</dbReference>
<comment type="subcellular location">
    <subcellularLocation>
        <location evidence="1 7">Cell outer membrane</location>
        <topology evidence="1 7">Multi-pass membrane protein</topology>
    </subcellularLocation>
</comment>
<dbReference type="SUPFAM" id="SSF49464">
    <property type="entry name" value="Carboxypeptidase regulatory domain-like"/>
    <property type="match status" value="1"/>
</dbReference>
<dbReference type="InterPro" id="IPR037066">
    <property type="entry name" value="Plug_dom_sf"/>
</dbReference>
<feature type="domain" description="Secretin/TonB short N-terminal" evidence="8">
    <location>
        <begin position="69"/>
        <end position="120"/>
    </location>
</feature>
<evidence type="ECO:0000256" key="7">
    <source>
        <dbReference type="PROSITE-ProRule" id="PRU01360"/>
    </source>
</evidence>
<evidence type="ECO:0000256" key="2">
    <source>
        <dbReference type="ARBA" id="ARBA00022448"/>
    </source>
</evidence>
<dbReference type="Pfam" id="PF13715">
    <property type="entry name" value="CarbopepD_reg_2"/>
    <property type="match status" value="1"/>
</dbReference>
<dbReference type="InterPro" id="IPR008969">
    <property type="entry name" value="CarboxyPept-like_regulatory"/>
</dbReference>
<dbReference type="NCBIfam" id="TIGR04057">
    <property type="entry name" value="SusC_RagA_signa"/>
    <property type="match status" value="1"/>
</dbReference>
<evidence type="ECO:0000313" key="10">
    <source>
        <dbReference type="Proteomes" id="UP000290545"/>
    </source>
</evidence>
<protein>
    <submittedName>
        <fullName evidence="9">SusC/RagA family TonB-linked outer membrane protein</fullName>
    </submittedName>
</protein>
<dbReference type="Gene3D" id="2.40.170.20">
    <property type="entry name" value="TonB-dependent receptor, beta-barrel domain"/>
    <property type="match status" value="1"/>
</dbReference>
<reference evidence="9 10" key="1">
    <citation type="submission" date="2019-01" db="EMBL/GenBank/DDBJ databases">
        <title>Filimonas sp. strain TTM-71.</title>
        <authorList>
            <person name="Chen W.-M."/>
        </authorList>
    </citation>
    <scope>NUCLEOTIDE SEQUENCE [LARGE SCALE GENOMIC DNA]</scope>
    <source>
        <strain evidence="9 10">TTM-71</strain>
    </source>
</reference>
<dbReference type="OrthoDB" id="9768177at2"/>
<dbReference type="NCBIfam" id="TIGR04056">
    <property type="entry name" value="OMP_RagA_SusC"/>
    <property type="match status" value="1"/>
</dbReference>
<evidence type="ECO:0000259" key="8">
    <source>
        <dbReference type="SMART" id="SM00965"/>
    </source>
</evidence>
<comment type="similarity">
    <text evidence="7">Belongs to the TonB-dependent receptor family.</text>
</comment>
<accession>A0A4Q1D610</accession>
<organism evidence="9 10">
    <name type="scientific">Filimonas effusa</name>
    <dbReference type="NCBI Taxonomy" id="2508721"/>
    <lineage>
        <taxon>Bacteria</taxon>
        <taxon>Pseudomonadati</taxon>
        <taxon>Bacteroidota</taxon>
        <taxon>Chitinophagia</taxon>
        <taxon>Chitinophagales</taxon>
        <taxon>Chitinophagaceae</taxon>
        <taxon>Filimonas</taxon>
    </lineage>
</organism>
<name>A0A4Q1D610_9BACT</name>
<dbReference type="Proteomes" id="UP000290545">
    <property type="component" value="Unassembled WGS sequence"/>
</dbReference>
<keyword evidence="3 7" id="KW-1134">Transmembrane beta strand</keyword>
<dbReference type="Gene3D" id="2.60.40.1120">
    <property type="entry name" value="Carboxypeptidase-like, regulatory domain"/>
    <property type="match status" value="1"/>
</dbReference>
<evidence type="ECO:0000256" key="5">
    <source>
        <dbReference type="ARBA" id="ARBA00023136"/>
    </source>
</evidence>
<dbReference type="InterPro" id="IPR039426">
    <property type="entry name" value="TonB-dep_rcpt-like"/>
</dbReference>
<dbReference type="GO" id="GO:0009279">
    <property type="term" value="C:cell outer membrane"/>
    <property type="evidence" value="ECO:0007669"/>
    <property type="project" value="UniProtKB-SubCell"/>
</dbReference>
<dbReference type="Gene3D" id="2.170.130.10">
    <property type="entry name" value="TonB-dependent receptor, plug domain"/>
    <property type="match status" value="1"/>
</dbReference>
<dbReference type="AlphaFoldDB" id="A0A4Q1D610"/>
<dbReference type="FunFam" id="2.170.130.10:FF:000003">
    <property type="entry name" value="SusC/RagA family TonB-linked outer membrane protein"/>
    <property type="match status" value="1"/>
</dbReference>
<dbReference type="InterPro" id="IPR012910">
    <property type="entry name" value="Plug_dom"/>
</dbReference>
<evidence type="ECO:0000256" key="1">
    <source>
        <dbReference type="ARBA" id="ARBA00004571"/>
    </source>
</evidence>
<dbReference type="EMBL" id="SDHZ01000002">
    <property type="protein sequence ID" value="RXK83396.1"/>
    <property type="molecule type" value="Genomic_DNA"/>
</dbReference>
<keyword evidence="6 7" id="KW-0998">Cell outer membrane</keyword>
<dbReference type="InterPro" id="IPR023997">
    <property type="entry name" value="TonB-dep_OMP_SusC/RagA_CS"/>
</dbReference>
<dbReference type="SUPFAM" id="SSF56935">
    <property type="entry name" value="Porins"/>
    <property type="match status" value="1"/>
</dbReference>
<dbReference type="InterPro" id="IPR036942">
    <property type="entry name" value="Beta-barrel_TonB_sf"/>
</dbReference>
<dbReference type="Pfam" id="PF07660">
    <property type="entry name" value="STN"/>
    <property type="match status" value="1"/>
</dbReference>
<evidence type="ECO:0000256" key="4">
    <source>
        <dbReference type="ARBA" id="ARBA00022692"/>
    </source>
</evidence>